<feature type="repeat" description="WD" evidence="6">
    <location>
        <begin position="242"/>
        <end position="275"/>
    </location>
</feature>
<feature type="repeat" description="WD" evidence="6">
    <location>
        <begin position="289"/>
        <end position="323"/>
    </location>
</feature>
<evidence type="ECO:0000256" key="6">
    <source>
        <dbReference type="PROSITE-ProRule" id="PRU00221"/>
    </source>
</evidence>
<feature type="compositionally biased region" description="Acidic residues" evidence="7">
    <location>
        <begin position="14"/>
        <end position="23"/>
    </location>
</feature>
<dbReference type="PROSITE" id="PS50294">
    <property type="entry name" value="WD_REPEATS_REGION"/>
    <property type="match status" value="3"/>
</dbReference>
<dbReference type="InterPro" id="IPR020472">
    <property type="entry name" value="WD40_PAC1"/>
</dbReference>
<dbReference type="Proteomes" id="UP000515154">
    <property type="component" value="Linkage group LG4"/>
</dbReference>
<keyword evidence="2 6" id="KW-0853">WD repeat</keyword>
<dbReference type="PROSITE" id="PS50082">
    <property type="entry name" value="WD_REPEATS_2"/>
    <property type="match status" value="3"/>
</dbReference>
<dbReference type="SUPFAM" id="SSF50978">
    <property type="entry name" value="WD40 repeat-like"/>
    <property type="match status" value="1"/>
</dbReference>
<evidence type="ECO:0000259" key="8">
    <source>
        <dbReference type="Pfam" id="PF12265"/>
    </source>
</evidence>
<dbReference type="GO" id="GO:0042254">
    <property type="term" value="P:ribosome biogenesis"/>
    <property type="evidence" value="ECO:0007669"/>
    <property type="project" value="TreeGrafter"/>
</dbReference>
<evidence type="ECO:0000313" key="10">
    <source>
        <dbReference type="RefSeq" id="XP_029635166.1"/>
    </source>
</evidence>
<feature type="repeat" description="WD" evidence="6">
    <location>
        <begin position="334"/>
        <end position="376"/>
    </location>
</feature>
<dbReference type="InterPro" id="IPR001680">
    <property type="entry name" value="WD40_rpt"/>
</dbReference>
<feature type="compositionally biased region" description="Acidic residues" evidence="7">
    <location>
        <begin position="110"/>
        <end position="125"/>
    </location>
</feature>
<dbReference type="InterPro" id="IPR015943">
    <property type="entry name" value="WD40/YVTN_repeat-like_dom_sf"/>
</dbReference>
<accession>A0A6P7SAY4</accession>
<keyword evidence="9" id="KW-1185">Reference proteome</keyword>
<dbReference type="AlphaFoldDB" id="A0A6P7SAY4"/>
<feature type="region of interest" description="Disordered" evidence="7">
    <location>
        <begin position="103"/>
        <end position="134"/>
    </location>
</feature>
<organism evidence="9 10">
    <name type="scientific">Octopus sinensis</name>
    <name type="common">East Asian common octopus</name>
    <dbReference type="NCBI Taxonomy" id="2607531"/>
    <lineage>
        <taxon>Eukaryota</taxon>
        <taxon>Metazoa</taxon>
        <taxon>Spiralia</taxon>
        <taxon>Lophotrochozoa</taxon>
        <taxon>Mollusca</taxon>
        <taxon>Cephalopoda</taxon>
        <taxon>Coleoidea</taxon>
        <taxon>Octopodiformes</taxon>
        <taxon>Octopoda</taxon>
        <taxon>Incirrata</taxon>
        <taxon>Octopodidae</taxon>
        <taxon>Octopus</taxon>
    </lineage>
</organism>
<feature type="region of interest" description="Disordered" evidence="7">
    <location>
        <begin position="1"/>
        <end position="36"/>
    </location>
</feature>
<evidence type="ECO:0000256" key="2">
    <source>
        <dbReference type="ARBA" id="ARBA00022574"/>
    </source>
</evidence>
<dbReference type="InterPro" id="IPR051972">
    <property type="entry name" value="Glutamate-rich_WD_repeat"/>
</dbReference>
<keyword evidence="4" id="KW-0539">Nucleus</keyword>
<evidence type="ECO:0000313" key="9">
    <source>
        <dbReference type="Proteomes" id="UP000515154"/>
    </source>
</evidence>
<dbReference type="PANTHER" id="PTHR45903">
    <property type="entry name" value="GLUTAMATE-RICH WD REPEAT-CONTAINING PROTEIN 1"/>
    <property type="match status" value="1"/>
</dbReference>
<dbReference type="InterPro" id="IPR036322">
    <property type="entry name" value="WD40_repeat_dom_sf"/>
</dbReference>
<dbReference type="PANTHER" id="PTHR45903:SF1">
    <property type="entry name" value="GLUTAMATE-RICH WD REPEAT-CONTAINING PROTEIN 1"/>
    <property type="match status" value="1"/>
</dbReference>
<evidence type="ECO:0000256" key="1">
    <source>
        <dbReference type="ARBA" id="ARBA00004123"/>
    </source>
</evidence>
<protein>
    <recommendedName>
        <fullName evidence="5">Glutamate-rich WD repeat-containing protein 1</fullName>
    </recommendedName>
</protein>
<name>A0A6P7SAY4_9MOLL</name>
<feature type="domain" description="Histone-binding protein RBBP4-like N-terminal" evidence="8">
    <location>
        <begin position="33"/>
        <end position="100"/>
    </location>
</feature>
<dbReference type="PROSITE" id="PS00678">
    <property type="entry name" value="WD_REPEATS_1"/>
    <property type="match status" value="1"/>
</dbReference>
<sequence>MAEMDESVERKEDSDSEMDEMETEDHNAEDAEEEELEFDDSAYVMYHQANLGSPCLSFDVLLDGLGDNREEFPLTLSLVAGSQSPKDHNDIITVMKMSNLQRIKHKTADESDSDSSESEDEDDKPDLETTTLNHPGCVNRIRATEINNKKYAATWSMNGKVYIWDLSKPYEAINDTEKLSYYIRNCLSPDPIFNFSGHRGEGYALDWSRITPGQLASGDCNKNIYLWKLKSDSSWCVEPAPYCSHSDSVEDIQWSPTEANVFASCSVDKSIKVWDARASPAKACMLTCSGAHDSDINVIHWNRNDPFLVSGGDDGVIKIWDLRQFQHQKPSAVFKHHSAPITSVEWHPTDNSVFAASGEDNMISLWDMAVERDTEDESSSKDDENIPAQLLFIHQGQNEIKEVHWHWQMPGVVISTAIDGFNVFRTISV</sequence>
<gene>
    <name evidence="10" type="primary">LOC115210652</name>
</gene>
<dbReference type="InterPro" id="IPR022052">
    <property type="entry name" value="Histone-bd_RBBP4-like_N"/>
</dbReference>
<dbReference type="PRINTS" id="PR00320">
    <property type="entry name" value="GPROTEINBRPT"/>
</dbReference>
<evidence type="ECO:0000256" key="3">
    <source>
        <dbReference type="ARBA" id="ARBA00022737"/>
    </source>
</evidence>
<dbReference type="GO" id="GO:0005730">
    <property type="term" value="C:nucleolus"/>
    <property type="evidence" value="ECO:0007669"/>
    <property type="project" value="TreeGrafter"/>
</dbReference>
<dbReference type="Pfam" id="PF12265">
    <property type="entry name" value="CAF1C_H4-bd"/>
    <property type="match status" value="1"/>
</dbReference>
<dbReference type="SMART" id="SM00320">
    <property type="entry name" value="WD40"/>
    <property type="match status" value="5"/>
</dbReference>
<reference evidence="10" key="1">
    <citation type="submission" date="2025-08" db="UniProtKB">
        <authorList>
            <consortium name="RefSeq"/>
        </authorList>
    </citation>
    <scope>IDENTIFICATION</scope>
</reference>
<evidence type="ECO:0000256" key="4">
    <source>
        <dbReference type="ARBA" id="ARBA00023242"/>
    </source>
</evidence>
<keyword evidence="3" id="KW-0677">Repeat</keyword>
<dbReference type="Gene3D" id="2.130.10.10">
    <property type="entry name" value="YVTN repeat-like/Quinoprotein amine dehydrogenase"/>
    <property type="match status" value="1"/>
</dbReference>
<dbReference type="RefSeq" id="XP_029635166.1">
    <property type="nucleotide sequence ID" value="XM_029779306.2"/>
</dbReference>
<evidence type="ECO:0000256" key="7">
    <source>
        <dbReference type="SAM" id="MobiDB-lite"/>
    </source>
</evidence>
<dbReference type="KEGG" id="osn:115210652"/>
<dbReference type="InterPro" id="IPR019775">
    <property type="entry name" value="WD40_repeat_CS"/>
</dbReference>
<dbReference type="Pfam" id="PF00400">
    <property type="entry name" value="WD40"/>
    <property type="match status" value="3"/>
</dbReference>
<comment type="subcellular location">
    <subcellularLocation>
        <location evidence="1">Nucleus</location>
    </subcellularLocation>
</comment>
<evidence type="ECO:0000256" key="5">
    <source>
        <dbReference type="ARBA" id="ARBA00040876"/>
    </source>
</evidence>
<proteinExistence type="predicted"/>